<accession>A0A1H6C2W0</accession>
<dbReference type="InterPro" id="IPR023851">
    <property type="entry name" value="Tscrpt_reg_TetR-type"/>
</dbReference>
<dbReference type="RefSeq" id="WP_103939398.1">
    <property type="nucleotide sequence ID" value="NZ_FNVO01000008.1"/>
</dbReference>
<dbReference type="SUPFAM" id="SSF46689">
    <property type="entry name" value="Homeodomain-like"/>
    <property type="match status" value="1"/>
</dbReference>
<evidence type="ECO:0000313" key="8">
    <source>
        <dbReference type="Proteomes" id="UP000236723"/>
    </source>
</evidence>
<dbReference type="AlphaFoldDB" id="A0A1H6C2W0"/>
<gene>
    <name evidence="7" type="ORF">SAMN04489712_108265</name>
</gene>
<dbReference type="PANTHER" id="PTHR30055">
    <property type="entry name" value="HTH-TYPE TRANSCRIPTIONAL REGULATOR RUTR"/>
    <property type="match status" value="1"/>
</dbReference>
<dbReference type="Gene3D" id="1.10.10.60">
    <property type="entry name" value="Homeodomain-like"/>
    <property type="match status" value="1"/>
</dbReference>
<name>A0A1H6C2W0_9ACTN</name>
<organism evidence="7 8">
    <name type="scientific">Thermomonospora echinospora</name>
    <dbReference type="NCBI Taxonomy" id="1992"/>
    <lineage>
        <taxon>Bacteria</taxon>
        <taxon>Bacillati</taxon>
        <taxon>Actinomycetota</taxon>
        <taxon>Actinomycetes</taxon>
        <taxon>Streptosporangiales</taxon>
        <taxon>Thermomonosporaceae</taxon>
        <taxon>Thermomonospora</taxon>
    </lineage>
</organism>
<dbReference type="Proteomes" id="UP000236723">
    <property type="component" value="Unassembled WGS sequence"/>
</dbReference>
<keyword evidence="1" id="KW-0805">Transcription regulation</keyword>
<evidence type="ECO:0000256" key="3">
    <source>
        <dbReference type="ARBA" id="ARBA00023163"/>
    </source>
</evidence>
<evidence type="ECO:0000256" key="4">
    <source>
        <dbReference type="PROSITE-ProRule" id="PRU00335"/>
    </source>
</evidence>
<dbReference type="GO" id="GO:0000976">
    <property type="term" value="F:transcription cis-regulatory region binding"/>
    <property type="evidence" value="ECO:0007669"/>
    <property type="project" value="TreeGrafter"/>
</dbReference>
<protein>
    <submittedName>
        <fullName evidence="7">Mycofactocin system transcriptional regulator</fullName>
    </submittedName>
</protein>
<feature type="domain" description="HTH tetR-type" evidence="6">
    <location>
        <begin position="21"/>
        <end position="81"/>
    </location>
</feature>
<proteinExistence type="predicted"/>
<feature type="DNA-binding region" description="H-T-H motif" evidence="4">
    <location>
        <begin position="44"/>
        <end position="63"/>
    </location>
</feature>
<feature type="region of interest" description="Disordered" evidence="5">
    <location>
        <begin position="1"/>
        <end position="22"/>
    </location>
</feature>
<reference evidence="8" key="1">
    <citation type="submission" date="2016-10" db="EMBL/GenBank/DDBJ databases">
        <authorList>
            <person name="Varghese N."/>
            <person name="Submissions S."/>
        </authorList>
    </citation>
    <scope>NUCLEOTIDE SEQUENCE [LARGE SCALE GENOMIC DNA]</scope>
    <source>
        <strain evidence="8">DSM 43163</strain>
    </source>
</reference>
<keyword evidence="3" id="KW-0804">Transcription</keyword>
<dbReference type="Pfam" id="PF00440">
    <property type="entry name" value="TetR_N"/>
    <property type="match status" value="1"/>
</dbReference>
<dbReference type="InterPro" id="IPR041347">
    <property type="entry name" value="MftR_C"/>
</dbReference>
<evidence type="ECO:0000313" key="7">
    <source>
        <dbReference type="EMBL" id="SEG67223.1"/>
    </source>
</evidence>
<dbReference type="PANTHER" id="PTHR30055:SF238">
    <property type="entry name" value="MYCOFACTOCIN BIOSYNTHESIS TRANSCRIPTIONAL REGULATOR MFTR-RELATED"/>
    <property type="match status" value="1"/>
</dbReference>
<evidence type="ECO:0000259" key="6">
    <source>
        <dbReference type="PROSITE" id="PS50977"/>
    </source>
</evidence>
<dbReference type="Pfam" id="PF17754">
    <property type="entry name" value="TetR_C_14"/>
    <property type="match status" value="1"/>
</dbReference>
<sequence>MPETTDRPSAARAPRVGRRPRTSRAELEQVALRLFAERGFEETTVDDIAAAAGIGRRTFFRYYGSKNDVVWGDFERELEHMRAWFAGCPPEIPMMDALRRAVVAFNRLDPDQVPWHRLRMMMILQVPALQAHSTLRYADWRAVVAVFVAGRLGQPADALMPQAIAYACLGAAVASYEQWLRHDDADLGELLNRAMSALAHGFQGALDPPGPVSGQTPTG</sequence>
<dbReference type="InterPro" id="IPR001647">
    <property type="entry name" value="HTH_TetR"/>
</dbReference>
<dbReference type="Gene3D" id="1.10.357.10">
    <property type="entry name" value="Tetracycline Repressor, domain 2"/>
    <property type="match status" value="1"/>
</dbReference>
<dbReference type="InterPro" id="IPR009057">
    <property type="entry name" value="Homeodomain-like_sf"/>
</dbReference>
<keyword evidence="8" id="KW-1185">Reference proteome</keyword>
<evidence type="ECO:0000256" key="5">
    <source>
        <dbReference type="SAM" id="MobiDB-lite"/>
    </source>
</evidence>
<evidence type="ECO:0000256" key="2">
    <source>
        <dbReference type="ARBA" id="ARBA00023125"/>
    </source>
</evidence>
<dbReference type="OrthoDB" id="8688418at2"/>
<dbReference type="GO" id="GO:0003700">
    <property type="term" value="F:DNA-binding transcription factor activity"/>
    <property type="evidence" value="ECO:0007669"/>
    <property type="project" value="TreeGrafter"/>
</dbReference>
<dbReference type="EMBL" id="FNVO01000008">
    <property type="protein sequence ID" value="SEG67223.1"/>
    <property type="molecule type" value="Genomic_DNA"/>
</dbReference>
<dbReference type="PRINTS" id="PR00455">
    <property type="entry name" value="HTHTETR"/>
</dbReference>
<evidence type="ECO:0000256" key="1">
    <source>
        <dbReference type="ARBA" id="ARBA00023015"/>
    </source>
</evidence>
<keyword evidence="2 4" id="KW-0238">DNA-binding</keyword>
<dbReference type="InterPro" id="IPR050109">
    <property type="entry name" value="HTH-type_TetR-like_transc_reg"/>
</dbReference>
<dbReference type="PROSITE" id="PS50977">
    <property type="entry name" value="HTH_TETR_2"/>
    <property type="match status" value="1"/>
</dbReference>
<dbReference type="NCBIfam" id="TIGR03968">
    <property type="entry name" value="mycofact_TetR"/>
    <property type="match status" value="1"/>
</dbReference>